<proteinExistence type="predicted"/>
<dbReference type="RefSeq" id="XP_012184091.1">
    <property type="nucleotide sequence ID" value="XM_012328701.1"/>
</dbReference>
<evidence type="ECO:0000313" key="1">
    <source>
        <dbReference type="EMBL" id="CCM04808.1"/>
    </source>
</evidence>
<dbReference type="InParanoid" id="J4GD48"/>
<evidence type="ECO:0000313" key="2">
    <source>
        <dbReference type="Proteomes" id="UP000006352"/>
    </source>
</evidence>
<reference evidence="1 2" key="1">
    <citation type="journal article" date="2012" name="Appl. Environ. Microbiol.">
        <title>Short-read sequencing for genomic analysis of the brown rot fungus Fibroporia radiculosa.</title>
        <authorList>
            <person name="Tang J.D."/>
            <person name="Perkins A.D."/>
            <person name="Sonstegard T.S."/>
            <person name="Schroeder S.G."/>
            <person name="Burgess S.C."/>
            <person name="Diehl S.V."/>
        </authorList>
    </citation>
    <scope>NUCLEOTIDE SEQUENCE [LARGE SCALE GENOMIC DNA]</scope>
    <source>
        <strain evidence="1 2">TFFH 294</strain>
    </source>
</reference>
<dbReference type="STRING" id="599839.J4GD48"/>
<gene>
    <name evidence="1" type="ORF">FIBRA_07001</name>
</gene>
<dbReference type="Proteomes" id="UP000006352">
    <property type="component" value="Unassembled WGS sequence"/>
</dbReference>
<name>J4GD48_9APHY</name>
<dbReference type="EMBL" id="HE797169">
    <property type="protein sequence ID" value="CCM04808.1"/>
    <property type="molecule type" value="Genomic_DNA"/>
</dbReference>
<organism evidence="1 2">
    <name type="scientific">Fibroporia radiculosa</name>
    <dbReference type="NCBI Taxonomy" id="599839"/>
    <lineage>
        <taxon>Eukaryota</taxon>
        <taxon>Fungi</taxon>
        <taxon>Dikarya</taxon>
        <taxon>Basidiomycota</taxon>
        <taxon>Agaricomycotina</taxon>
        <taxon>Agaricomycetes</taxon>
        <taxon>Polyporales</taxon>
        <taxon>Fibroporiaceae</taxon>
        <taxon>Fibroporia</taxon>
    </lineage>
</organism>
<dbReference type="OrthoDB" id="3224367at2759"/>
<accession>J4GD48</accession>
<protein>
    <submittedName>
        <fullName evidence="1">Uncharacterized protein</fullName>
    </submittedName>
</protein>
<dbReference type="AlphaFoldDB" id="J4GD48"/>
<sequence>MASLFPPPGPGLPSFRTMLFKGPYHASAPIHLMLSHVASNPKSKALMLSPSRQSLALALVDFNDEWLNTHGADGATCDASSRVNILYPPTRAHYTLLLSMLHTHQGTFHHPKTTLPISPSLLILHEISALGIIDQPEATLASYLSLISHALTAVNHLAVQSSIGVALAVFDSGLENLKLPVLRPISPGPGDQSQPATLRKESIAMCVEKYFEWTGTAERKHLPLLRDSVTLSIEHTIVLGHSNSSPTEAHANAVNEGKNMRMVFRREQDSPPSEIIWTWVLRMRPAHVGDDKPGGKYFEWIL</sequence>
<dbReference type="HOGENOM" id="CLU_963325_0_0_1"/>
<keyword evidence="2" id="KW-1185">Reference proteome</keyword>
<dbReference type="GeneID" id="24099719"/>